<keyword evidence="7 14" id="KW-0418">Kinase</keyword>
<dbReference type="Gene3D" id="3.30.70.3170">
    <property type="match status" value="1"/>
</dbReference>
<dbReference type="GO" id="GO:0005524">
    <property type="term" value="F:ATP binding"/>
    <property type="evidence" value="ECO:0007669"/>
    <property type="project" value="UniProtKB-KW"/>
</dbReference>
<dbReference type="GO" id="GO:0005829">
    <property type="term" value="C:cytosol"/>
    <property type="evidence" value="ECO:0007669"/>
    <property type="project" value="TreeGrafter"/>
</dbReference>
<evidence type="ECO:0000256" key="8">
    <source>
        <dbReference type="ARBA" id="ARBA00022840"/>
    </source>
</evidence>
<dbReference type="Pfam" id="PF00288">
    <property type="entry name" value="GHMP_kinases_N"/>
    <property type="match status" value="1"/>
</dbReference>
<dbReference type="InterPro" id="IPR013750">
    <property type="entry name" value="GHMP_kinase_C_dom"/>
</dbReference>
<evidence type="ECO:0000259" key="12">
    <source>
        <dbReference type="Pfam" id="PF08544"/>
    </source>
</evidence>
<reference evidence="14 15" key="1">
    <citation type="journal article" date="2015" name="Fungal Genet. Biol.">
        <title>Evolution of novel wood decay mechanisms in Agaricales revealed by the genome sequences of Fistulina hepatica and Cylindrobasidium torrendii.</title>
        <authorList>
            <person name="Floudas D."/>
            <person name="Held B.W."/>
            <person name="Riley R."/>
            <person name="Nagy L.G."/>
            <person name="Koehler G."/>
            <person name="Ransdell A.S."/>
            <person name="Younus H."/>
            <person name="Chow J."/>
            <person name="Chiniquy J."/>
            <person name="Lipzen A."/>
            <person name="Tritt A."/>
            <person name="Sun H."/>
            <person name="Haridas S."/>
            <person name="LaButti K."/>
            <person name="Ohm R.A."/>
            <person name="Kues U."/>
            <person name="Blanchette R.A."/>
            <person name="Grigoriev I.V."/>
            <person name="Minto R.E."/>
            <person name="Hibbett D.S."/>
        </authorList>
    </citation>
    <scope>NUCLEOTIDE SEQUENCE [LARGE SCALE GENOMIC DNA]</scope>
    <source>
        <strain evidence="14 15">FP15055 ss-10</strain>
    </source>
</reference>
<name>A0A0D7BV28_9AGAR</name>
<dbReference type="InterPro" id="IPR020568">
    <property type="entry name" value="Ribosomal_Su5_D2-typ_SF"/>
</dbReference>
<dbReference type="AlphaFoldDB" id="A0A0D7BV28"/>
<dbReference type="EMBL" id="KN880431">
    <property type="protein sequence ID" value="KIY74358.1"/>
    <property type="molecule type" value="Genomic_DNA"/>
</dbReference>
<dbReference type="InterPro" id="IPR019539">
    <property type="entry name" value="GalKase_N"/>
</dbReference>
<proteinExistence type="inferred from homology"/>
<dbReference type="Pfam" id="PF10509">
    <property type="entry name" value="GalKase_gal_bdg"/>
    <property type="match status" value="1"/>
</dbReference>
<dbReference type="InterPro" id="IPR006203">
    <property type="entry name" value="GHMP_knse_ATP-bd_CS"/>
</dbReference>
<dbReference type="Gene3D" id="1.20.1440.340">
    <property type="match status" value="1"/>
</dbReference>
<dbReference type="Pfam" id="PF08544">
    <property type="entry name" value="GHMP_kinases_C"/>
    <property type="match status" value="1"/>
</dbReference>
<dbReference type="NCBIfam" id="TIGR00131">
    <property type="entry name" value="gal_kin"/>
    <property type="match status" value="1"/>
</dbReference>
<dbReference type="InterPro" id="IPR036554">
    <property type="entry name" value="GHMP_kinase_C_sf"/>
</dbReference>
<dbReference type="PROSITE" id="PS00627">
    <property type="entry name" value="GHMP_KINASES_ATP"/>
    <property type="match status" value="1"/>
</dbReference>
<dbReference type="Proteomes" id="UP000054007">
    <property type="component" value="Unassembled WGS sequence"/>
</dbReference>
<keyword evidence="6" id="KW-0547">Nucleotide-binding</keyword>
<evidence type="ECO:0000256" key="10">
    <source>
        <dbReference type="ARBA" id="ARBA00049538"/>
    </source>
</evidence>
<dbReference type="PRINTS" id="PR00473">
    <property type="entry name" value="GALCTOKINASE"/>
</dbReference>
<comment type="catalytic activity">
    <reaction evidence="10">
        <text>alpha-D-galactose + ATP = alpha-D-galactose 1-phosphate + ADP + H(+)</text>
        <dbReference type="Rhea" id="RHEA:13553"/>
        <dbReference type="ChEBI" id="CHEBI:15378"/>
        <dbReference type="ChEBI" id="CHEBI:28061"/>
        <dbReference type="ChEBI" id="CHEBI:30616"/>
        <dbReference type="ChEBI" id="CHEBI:58336"/>
        <dbReference type="ChEBI" id="CHEBI:456216"/>
        <dbReference type="EC" id="2.7.1.6"/>
    </reaction>
    <physiologicalReaction direction="left-to-right" evidence="10">
        <dbReference type="Rhea" id="RHEA:13554"/>
    </physiologicalReaction>
</comment>
<dbReference type="SUPFAM" id="SSF54211">
    <property type="entry name" value="Ribosomal protein S5 domain 2-like"/>
    <property type="match status" value="1"/>
</dbReference>
<evidence type="ECO:0000256" key="4">
    <source>
        <dbReference type="ARBA" id="ARBA00019487"/>
    </source>
</evidence>
<keyword evidence="15" id="KW-1185">Reference proteome</keyword>
<keyword evidence="5" id="KW-0808">Transferase</keyword>
<dbReference type="SUPFAM" id="SSF55060">
    <property type="entry name" value="GHMP Kinase, C-terminal domain"/>
    <property type="match status" value="1"/>
</dbReference>
<dbReference type="InterPro" id="IPR014721">
    <property type="entry name" value="Ribsml_uS5_D2-typ_fold_subgr"/>
</dbReference>
<dbReference type="GO" id="GO:0004335">
    <property type="term" value="F:galactokinase activity"/>
    <property type="evidence" value="ECO:0007669"/>
    <property type="project" value="UniProtKB-EC"/>
</dbReference>
<dbReference type="STRING" id="1314674.A0A0D7BV28"/>
<dbReference type="EC" id="2.7.1.6" evidence="3"/>
<keyword evidence="8" id="KW-0067">ATP-binding</keyword>
<dbReference type="OrthoDB" id="187738at2759"/>
<evidence type="ECO:0000313" key="14">
    <source>
        <dbReference type="EMBL" id="KIY74358.1"/>
    </source>
</evidence>
<evidence type="ECO:0000256" key="5">
    <source>
        <dbReference type="ARBA" id="ARBA00022679"/>
    </source>
</evidence>
<dbReference type="GO" id="GO:0006012">
    <property type="term" value="P:galactose metabolic process"/>
    <property type="evidence" value="ECO:0007669"/>
    <property type="project" value="UniProtKB-UniPathway"/>
</dbReference>
<gene>
    <name evidence="14" type="ORF">CYLTODRAFT_433707</name>
</gene>
<dbReference type="InterPro" id="IPR006206">
    <property type="entry name" value="Mevalonate/galactokinase"/>
</dbReference>
<comment type="pathway">
    <text evidence="1">Carbohydrate metabolism; galactose metabolism.</text>
</comment>
<evidence type="ECO:0000256" key="9">
    <source>
        <dbReference type="ARBA" id="ARBA00029590"/>
    </source>
</evidence>
<dbReference type="InterPro" id="IPR019741">
    <property type="entry name" value="Galactokinase_CS"/>
</dbReference>
<dbReference type="PANTHER" id="PTHR10457:SF7">
    <property type="entry name" value="GALACTOKINASE-RELATED"/>
    <property type="match status" value="1"/>
</dbReference>
<evidence type="ECO:0000259" key="11">
    <source>
        <dbReference type="Pfam" id="PF00288"/>
    </source>
</evidence>
<evidence type="ECO:0000313" key="15">
    <source>
        <dbReference type="Proteomes" id="UP000054007"/>
    </source>
</evidence>
<dbReference type="Gene3D" id="3.30.230.10">
    <property type="match status" value="1"/>
</dbReference>
<feature type="domain" description="GHMP kinase C-terminal" evidence="12">
    <location>
        <begin position="419"/>
        <end position="492"/>
    </location>
</feature>
<feature type="domain" description="Galactokinase N-terminal" evidence="13">
    <location>
        <begin position="35"/>
        <end position="84"/>
    </location>
</feature>
<dbReference type="PIRSF" id="PIRSF000530">
    <property type="entry name" value="Galactokinase"/>
    <property type="match status" value="1"/>
</dbReference>
<dbReference type="InterPro" id="IPR006204">
    <property type="entry name" value="GHMP_kinase_N_dom"/>
</dbReference>
<dbReference type="PANTHER" id="PTHR10457">
    <property type="entry name" value="MEVALONATE KINASE/GALACTOKINASE"/>
    <property type="match status" value="1"/>
</dbReference>
<protein>
    <recommendedName>
        <fullName evidence="4">Galactokinase</fullName>
        <ecNumber evidence="3">2.7.1.6</ecNumber>
    </recommendedName>
    <alternativeName>
        <fullName evidence="9">Galactose kinase</fullName>
    </alternativeName>
</protein>
<dbReference type="PROSITE" id="PS00106">
    <property type="entry name" value="GALACTOKINASE"/>
    <property type="match status" value="1"/>
</dbReference>
<dbReference type="PRINTS" id="PR00959">
    <property type="entry name" value="MEVGALKINASE"/>
</dbReference>
<evidence type="ECO:0000259" key="13">
    <source>
        <dbReference type="Pfam" id="PF10509"/>
    </source>
</evidence>
<organism evidence="14 15">
    <name type="scientific">Cylindrobasidium torrendii FP15055 ss-10</name>
    <dbReference type="NCBI Taxonomy" id="1314674"/>
    <lineage>
        <taxon>Eukaryota</taxon>
        <taxon>Fungi</taxon>
        <taxon>Dikarya</taxon>
        <taxon>Basidiomycota</taxon>
        <taxon>Agaricomycotina</taxon>
        <taxon>Agaricomycetes</taxon>
        <taxon>Agaricomycetidae</taxon>
        <taxon>Agaricales</taxon>
        <taxon>Marasmiineae</taxon>
        <taxon>Physalacriaceae</taxon>
        <taxon>Cylindrobasidium</taxon>
    </lineage>
</organism>
<evidence type="ECO:0000256" key="7">
    <source>
        <dbReference type="ARBA" id="ARBA00022777"/>
    </source>
</evidence>
<evidence type="ECO:0000256" key="1">
    <source>
        <dbReference type="ARBA" id="ARBA00004947"/>
    </source>
</evidence>
<evidence type="ECO:0000256" key="3">
    <source>
        <dbReference type="ARBA" id="ARBA00012315"/>
    </source>
</evidence>
<sequence>MAAKAPIPVYTQLNDLYNNLGTTVDHATRWNNLAEEFEKRFGRKPAYIARAPGRVNLIGEHIDYCLFGVLPAAVERDILIAIAPRAHDVPGHTVADNLLPKYTRAAFAPSHNHNEPSDSAVRAEPWHLEINPAELRWESYVKAGYYGVLNQYFTPGSPVPVDLLVTGSVPAGSGLSSSAAMVVASTLAFLAVNGKLEPNLTNVGSKINKGELVQLAVRNETRVGVNSGGMDQAASVMCDASSALYISFFPTLSATPVALPHGAVFVCANSLVVSDKAASAKFQYNLRVVETLAAARALALRLGVMVGPKEAITLREVLGRHVGEKEGEEISVEKLEEALVKLSQEVEGLRPATSADGQLGVKLDEMIALTGLDTATFDELYFSRFQVEATYFQLYKRAKHVYDEALRVLQFRKICIGGGSLEQLGDLMNASQKSCAEVYECSCPELDQLTTLAREAGAIGSRLTGAGWGGCTVSLVPEAQVESFIAKVRDSYGPYKGLEGDKLSEVIFATKPSSGACVYKFERRNVERSNQLCSRQGCMP</sequence>
<evidence type="ECO:0000256" key="6">
    <source>
        <dbReference type="ARBA" id="ARBA00022741"/>
    </source>
</evidence>
<evidence type="ECO:0000256" key="2">
    <source>
        <dbReference type="ARBA" id="ARBA00006566"/>
    </source>
</evidence>
<comment type="similarity">
    <text evidence="2">Belongs to the GHMP kinase family. GalK subfamily.</text>
</comment>
<feature type="domain" description="GHMP kinase N-terminal" evidence="11">
    <location>
        <begin position="152"/>
        <end position="237"/>
    </location>
</feature>
<dbReference type="UniPathway" id="UPA00214"/>
<dbReference type="InterPro" id="IPR000705">
    <property type="entry name" value="Galactokinase"/>
</dbReference>
<accession>A0A0D7BV28</accession>